<gene>
    <name evidence="2" type="ORF">B1A_17319</name>
</gene>
<dbReference type="AlphaFoldDB" id="T0YXZ4"/>
<reference evidence="2" key="2">
    <citation type="journal article" date="2014" name="ISME J.">
        <title>Microbial stratification in low pH oxic and suboxic macroscopic growths along an acid mine drainage.</title>
        <authorList>
            <person name="Mendez-Garcia C."/>
            <person name="Mesa V."/>
            <person name="Sprenger R.R."/>
            <person name="Richter M."/>
            <person name="Diez M.S."/>
            <person name="Solano J."/>
            <person name="Bargiela R."/>
            <person name="Golyshina O.V."/>
            <person name="Manteca A."/>
            <person name="Ramos J.L."/>
            <person name="Gallego J.R."/>
            <person name="Llorente I."/>
            <person name="Martins Dos Santos V.A."/>
            <person name="Jensen O.N."/>
            <person name="Pelaez A.I."/>
            <person name="Sanchez J."/>
            <person name="Ferrer M."/>
        </authorList>
    </citation>
    <scope>NUCLEOTIDE SEQUENCE</scope>
</reference>
<sequence>AAIALFSGEKTGEQAREIWLVEKAPVVIQKLEAAMHKLDAFMKSQDLDCTPSAVANLKGDAAKTVFIERFKEVQRLKTQLDQYTDLTGDNKAAIEQVLPEENLRGFKGQYLETAKKLRAKPDKPSDQPGADNPAGQLDFEFVLFASAVIDYDYIMKLMTSFSAKEPGKSKMTREQLIGLISADAKFINERDDIAEYIGTLKAGEGLSETAIRDGYTRFKADKNAKELAAIAATHGL</sequence>
<comment type="caution">
    <text evidence="2">The sequence shown here is derived from an EMBL/GenBank/DDBJ whole genome shotgun (WGS) entry which is preliminary data.</text>
</comment>
<dbReference type="Gene3D" id="1.20.58.910">
    <property type="match status" value="1"/>
</dbReference>
<feature type="non-terminal residue" evidence="2">
    <location>
        <position position="1"/>
    </location>
</feature>
<evidence type="ECO:0000313" key="2">
    <source>
        <dbReference type="EMBL" id="EQD37928.1"/>
    </source>
</evidence>
<dbReference type="EMBL" id="AUZX01012738">
    <property type="protein sequence ID" value="EQD37928.1"/>
    <property type="molecule type" value="Genomic_DNA"/>
</dbReference>
<dbReference type="Pfam" id="PF12008">
    <property type="entry name" value="EcoR124_C"/>
    <property type="match status" value="1"/>
</dbReference>
<proteinExistence type="predicted"/>
<feature type="non-terminal residue" evidence="2">
    <location>
        <position position="236"/>
    </location>
</feature>
<organism evidence="2">
    <name type="scientific">mine drainage metagenome</name>
    <dbReference type="NCBI Taxonomy" id="410659"/>
    <lineage>
        <taxon>unclassified sequences</taxon>
        <taxon>metagenomes</taxon>
        <taxon>ecological metagenomes</taxon>
    </lineage>
</organism>
<name>T0YXZ4_9ZZZZ</name>
<accession>T0YXZ4</accession>
<evidence type="ECO:0000259" key="1">
    <source>
        <dbReference type="Pfam" id="PF12008"/>
    </source>
</evidence>
<reference evidence="2" key="1">
    <citation type="submission" date="2013-08" db="EMBL/GenBank/DDBJ databases">
        <authorList>
            <person name="Mendez C."/>
            <person name="Richter M."/>
            <person name="Ferrer M."/>
            <person name="Sanchez J."/>
        </authorList>
    </citation>
    <scope>NUCLEOTIDE SEQUENCE</scope>
</reference>
<protein>
    <submittedName>
        <fullName evidence="2">Type I site-specific deoxyribonuclease, HsdR family</fullName>
    </submittedName>
</protein>
<feature type="domain" description="Type I restriction enzyme R protein C-terminal" evidence="1">
    <location>
        <begin position="19"/>
        <end position="236"/>
    </location>
</feature>
<dbReference type="InterPro" id="IPR022625">
    <property type="entry name" value="TypeI_RM_Rsu_C"/>
</dbReference>